<name>A0ABX7T232_9SPHN</name>
<sequence>MARQDHRIKYARIAVFCRNRGCDLCELWTAQVLEKCRVMCVNFGRFAFPNTAILKGVNFPAALRNIVTQTSYRGEKPSVICVNFGPPLPSLEAPKPLIFKDFHGEVRVHA</sequence>
<proteinExistence type="predicted"/>
<dbReference type="Proteomes" id="UP000663923">
    <property type="component" value="Chromosome"/>
</dbReference>
<keyword evidence="2" id="KW-1185">Reference proteome</keyword>
<evidence type="ECO:0000313" key="1">
    <source>
        <dbReference type="EMBL" id="QTD55008.1"/>
    </source>
</evidence>
<dbReference type="RefSeq" id="WP_207986835.1">
    <property type="nucleotide sequence ID" value="NZ_CP071794.1"/>
</dbReference>
<dbReference type="EMBL" id="CP071794">
    <property type="protein sequence ID" value="QTD55008.1"/>
    <property type="molecule type" value="Genomic_DNA"/>
</dbReference>
<protein>
    <submittedName>
        <fullName evidence="1">Uncharacterized protein</fullName>
    </submittedName>
</protein>
<organism evidence="1 2">
    <name type="scientific">Parasphingorhabdus cellanae</name>
    <dbReference type="NCBI Taxonomy" id="2806553"/>
    <lineage>
        <taxon>Bacteria</taxon>
        <taxon>Pseudomonadati</taxon>
        <taxon>Pseudomonadota</taxon>
        <taxon>Alphaproteobacteria</taxon>
        <taxon>Sphingomonadales</taxon>
        <taxon>Sphingomonadaceae</taxon>
        <taxon>Parasphingorhabdus</taxon>
    </lineage>
</organism>
<gene>
    <name evidence="1" type="ORF">J4G78_12295</name>
</gene>
<reference evidence="1 2" key="1">
    <citation type="submission" date="2021-03" db="EMBL/GenBank/DDBJ databases">
        <title>Complete genome of Parasphingorhabdus_sp.JHSY0214.</title>
        <authorList>
            <person name="Yoo J.H."/>
            <person name="Bae J.W."/>
        </authorList>
    </citation>
    <scope>NUCLEOTIDE SEQUENCE [LARGE SCALE GENOMIC DNA]</scope>
    <source>
        <strain evidence="1 2">JHSY0214</strain>
    </source>
</reference>
<accession>A0ABX7T232</accession>
<evidence type="ECO:0000313" key="2">
    <source>
        <dbReference type="Proteomes" id="UP000663923"/>
    </source>
</evidence>